<reference evidence="2 3" key="1">
    <citation type="submission" date="2024-02" db="EMBL/GenBank/DDBJ databases">
        <title>High-quality chromosome-scale genome assembly of Pensacola bahiagrass (Paspalum notatum Flugge var. saurae).</title>
        <authorList>
            <person name="Vega J.M."/>
            <person name="Podio M."/>
            <person name="Orjuela J."/>
            <person name="Siena L.A."/>
            <person name="Pessino S.C."/>
            <person name="Combes M.C."/>
            <person name="Mariac C."/>
            <person name="Albertini E."/>
            <person name="Pupilli F."/>
            <person name="Ortiz J.P.A."/>
            <person name="Leblanc O."/>
        </authorList>
    </citation>
    <scope>NUCLEOTIDE SEQUENCE [LARGE SCALE GENOMIC DNA]</scope>
    <source>
        <strain evidence="2">R1</strain>
        <tissue evidence="2">Leaf</tissue>
    </source>
</reference>
<name>A0AAQ3U3U9_PASNO</name>
<feature type="non-terminal residue" evidence="2">
    <location>
        <position position="1"/>
    </location>
</feature>
<dbReference type="EMBL" id="CP144751">
    <property type="protein sequence ID" value="WVZ83769.1"/>
    <property type="molecule type" value="Genomic_DNA"/>
</dbReference>
<keyword evidence="3" id="KW-1185">Reference proteome</keyword>
<evidence type="ECO:0000313" key="2">
    <source>
        <dbReference type="EMBL" id="WVZ83769.1"/>
    </source>
</evidence>
<proteinExistence type="predicted"/>
<evidence type="ECO:0000256" key="1">
    <source>
        <dbReference type="SAM" id="MobiDB-lite"/>
    </source>
</evidence>
<sequence>MRAAGTQRPFQLPACSREAAAQGHKLARLVAVLQQDDTRREQFRDQKENGDSGLDVSVDVQMNHA</sequence>
<feature type="compositionally biased region" description="Basic and acidic residues" evidence="1">
    <location>
        <begin position="40"/>
        <end position="50"/>
    </location>
</feature>
<accession>A0AAQ3U3U9</accession>
<dbReference type="AlphaFoldDB" id="A0AAQ3U3U9"/>
<feature type="region of interest" description="Disordered" evidence="1">
    <location>
        <begin position="40"/>
        <end position="65"/>
    </location>
</feature>
<protein>
    <submittedName>
        <fullName evidence="2">Uncharacterized protein</fullName>
    </submittedName>
</protein>
<gene>
    <name evidence="2" type="ORF">U9M48_030874</name>
</gene>
<organism evidence="2 3">
    <name type="scientific">Paspalum notatum var. saurae</name>
    <dbReference type="NCBI Taxonomy" id="547442"/>
    <lineage>
        <taxon>Eukaryota</taxon>
        <taxon>Viridiplantae</taxon>
        <taxon>Streptophyta</taxon>
        <taxon>Embryophyta</taxon>
        <taxon>Tracheophyta</taxon>
        <taxon>Spermatophyta</taxon>
        <taxon>Magnoliopsida</taxon>
        <taxon>Liliopsida</taxon>
        <taxon>Poales</taxon>
        <taxon>Poaceae</taxon>
        <taxon>PACMAD clade</taxon>
        <taxon>Panicoideae</taxon>
        <taxon>Andropogonodae</taxon>
        <taxon>Paspaleae</taxon>
        <taxon>Paspalinae</taxon>
        <taxon>Paspalum</taxon>
    </lineage>
</organism>
<dbReference type="Proteomes" id="UP001341281">
    <property type="component" value="Chromosome 07"/>
</dbReference>
<evidence type="ECO:0000313" key="3">
    <source>
        <dbReference type="Proteomes" id="UP001341281"/>
    </source>
</evidence>